<sequence length="109" mass="12049">MSIDSKHHLRIVGFKTIDFKSKKTGEPGQMKIGQCIVTSESAEKGQQVLVGELLMPRHLNETPIGEYLAEFELSVGTDLRLTARLTNLHPYNVSSPRSALSKEVDKKAA</sequence>
<accession>A0ABV6IC12</accession>
<keyword evidence="2" id="KW-1185">Reference proteome</keyword>
<dbReference type="RefSeq" id="WP_390210961.1">
    <property type="nucleotide sequence ID" value="NZ_JBHLXJ010000007.1"/>
</dbReference>
<proteinExistence type="predicted"/>
<evidence type="ECO:0008006" key="3">
    <source>
        <dbReference type="Google" id="ProtNLM"/>
    </source>
</evidence>
<evidence type="ECO:0000313" key="2">
    <source>
        <dbReference type="Proteomes" id="UP001589844"/>
    </source>
</evidence>
<evidence type="ECO:0000313" key="1">
    <source>
        <dbReference type="EMBL" id="MFC0349375.1"/>
    </source>
</evidence>
<dbReference type="Proteomes" id="UP001589844">
    <property type="component" value="Unassembled WGS sequence"/>
</dbReference>
<protein>
    <recommendedName>
        <fullName evidence="3">Single-stranded DNA-binding protein</fullName>
    </recommendedName>
</protein>
<name>A0ABV6IC12_9BURK</name>
<gene>
    <name evidence="1" type="ORF">ACFFJH_06125</name>
</gene>
<dbReference type="EMBL" id="JBHLXJ010000007">
    <property type="protein sequence ID" value="MFC0349375.1"/>
    <property type="molecule type" value="Genomic_DNA"/>
</dbReference>
<comment type="caution">
    <text evidence="1">The sequence shown here is derived from an EMBL/GenBank/DDBJ whole genome shotgun (WGS) entry which is preliminary data.</text>
</comment>
<organism evidence="1 2">
    <name type="scientific">Undibacterium danionis</name>
    <dbReference type="NCBI Taxonomy" id="1812100"/>
    <lineage>
        <taxon>Bacteria</taxon>
        <taxon>Pseudomonadati</taxon>
        <taxon>Pseudomonadota</taxon>
        <taxon>Betaproteobacteria</taxon>
        <taxon>Burkholderiales</taxon>
        <taxon>Oxalobacteraceae</taxon>
        <taxon>Undibacterium</taxon>
    </lineage>
</organism>
<reference evidence="1 2" key="1">
    <citation type="submission" date="2024-09" db="EMBL/GenBank/DDBJ databases">
        <authorList>
            <person name="Sun Q."/>
            <person name="Mori K."/>
        </authorList>
    </citation>
    <scope>NUCLEOTIDE SEQUENCE [LARGE SCALE GENOMIC DNA]</scope>
    <source>
        <strain evidence="1 2">CCM 8677</strain>
    </source>
</reference>